<dbReference type="GO" id="GO:0050334">
    <property type="term" value="F:thiaminase activity"/>
    <property type="evidence" value="ECO:0007669"/>
    <property type="project" value="UniProtKB-EC"/>
</dbReference>
<evidence type="ECO:0000256" key="1">
    <source>
        <dbReference type="ARBA" id="ARBA00001881"/>
    </source>
</evidence>
<dbReference type="InterPro" id="IPR004305">
    <property type="entry name" value="Thiaminase-2/PQQC"/>
</dbReference>
<reference evidence="13" key="1">
    <citation type="journal article" date="2019" name="Int. J. Syst. Evol. Microbiol.">
        <title>The Global Catalogue of Microorganisms (GCM) 10K type strain sequencing project: providing services to taxonomists for standard genome sequencing and annotation.</title>
        <authorList>
            <consortium name="The Broad Institute Genomics Platform"/>
            <consortium name="The Broad Institute Genome Sequencing Center for Infectious Disease"/>
            <person name="Wu L."/>
            <person name="Ma J."/>
        </authorList>
    </citation>
    <scope>NUCLEOTIDE SEQUENCE [LARGE SCALE GENOMIC DNA]</scope>
    <source>
        <strain evidence="13">CGMCC 1.12286</strain>
    </source>
</reference>
<comment type="pathway">
    <text evidence="2 9">Cofactor biosynthesis; thiamine diphosphate biosynthesis.</text>
</comment>
<comment type="caution">
    <text evidence="12">The sequence shown here is derived from an EMBL/GenBank/DDBJ whole genome shotgun (WGS) entry which is preliminary data.</text>
</comment>
<dbReference type="Pfam" id="PF03070">
    <property type="entry name" value="TENA_THI-4"/>
    <property type="match status" value="1"/>
</dbReference>
<dbReference type="NCBIfam" id="TIGR04306">
    <property type="entry name" value="salvage_TenA"/>
    <property type="match status" value="1"/>
</dbReference>
<keyword evidence="10" id="KW-1133">Transmembrane helix</keyword>
<sequence>MKWSEYSRNAANHLWEASLSHPFVREIADGTLPIEAFAHYIRNDALYLRTFAQVQRMGAAKADAQLGARLRAHAANTDDAERALHQTFFSMLDIAPPDAQALPAPTAYRYMSHLITVASLGTVAEVVAAILPCYWLYWEIGLHYRDARPEHPVYQRWVATYGSAWYGELVREQLERADNLAAAASIEEQQKMTRHFLLSSQYELEFWTMAYDLETWRFEECETQ</sequence>
<evidence type="ECO:0000256" key="9">
    <source>
        <dbReference type="RuleBase" id="RU363093"/>
    </source>
</evidence>
<evidence type="ECO:0000313" key="12">
    <source>
        <dbReference type="EMBL" id="MFD1677037.1"/>
    </source>
</evidence>
<dbReference type="Gene3D" id="1.20.910.10">
    <property type="entry name" value="Heme oxygenase-like"/>
    <property type="match status" value="1"/>
</dbReference>
<feature type="domain" description="Thiaminase-2/PQQC" evidence="11">
    <location>
        <begin position="11"/>
        <end position="212"/>
    </location>
</feature>
<accession>A0ABW4JKW4</accession>
<evidence type="ECO:0000256" key="8">
    <source>
        <dbReference type="ARBA" id="ARBA00048337"/>
    </source>
</evidence>
<dbReference type="InterPro" id="IPR016084">
    <property type="entry name" value="Haem_Oase-like_multi-hlx"/>
</dbReference>
<dbReference type="EC" id="3.5.99.2" evidence="5 9"/>
<protein>
    <recommendedName>
        <fullName evidence="6 9">Aminopyrimidine aminohydrolase</fullName>
        <ecNumber evidence="5 9">3.5.99.2</ecNumber>
    </recommendedName>
</protein>
<comment type="similarity">
    <text evidence="3 9">Belongs to the TenA family.</text>
</comment>
<dbReference type="RefSeq" id="WP_377944947.1">
    <property type="nucleotide sequence ID" value="NZ_JBHUCX010000083.1"/>
</dbReference>
<dbReference type="InterPro" id="IPR050967">
    <property type="entry name" value="Thiamine_Salvage_TenA"/>
</dbReference>
<evidence type="ECO:0000256" key="10">
    <source>
        <dbReference type="SAM" id="Phobius"/>
    </source>
</evidence>
<dbReference type="EMBL" id="JBHUCX010000083">
    <property type="protein sequence ID" value="MFD1677037.1"/>
    <property type="molecule type" value="Genomic_DNA"/>
</dbReference>
<evidence type="ECO:0000256" key="3">
    <source>
        <dbReference type="ARBA" id="ARBA00010264"/>
    </source>
</evidence>
<feature type="transmembrane region" description="Helical" evidence="10">
    <location>
        <begin position="114"/>
        <end position="138"/>
    </location>
</feature>
<keyword evidence="9 12" id="KW-0378">Hydrolase</keyword>
<evidence type="ECO:0000256" key="7">
    <source>
        <dbReference type="ARBA" id="ARBA00022977"/>
    </source>
</evidence>
<name>A0ABW4JKW4_9BACL</name>
<dbReference type="SUPFAM" id="SSF48613">
    <property type="entry name" value="Heme oxygenase-like"/>
    <property type="match status" value="1"/>
</dbReference>
<evidence type="ECO:0000256" key="2">
    <source>
        <dbReference type="ARBA" id="ARBA00004948"/>
    </source>
</evidence>
<comment type="catalytic activity">
    <reaction evidence="8 9">
        <text>thiamine + H2O = 5-(2-hydroxyethyl)-4-methylthiazole + 4-amino-5-hydroxymethyl-2-methylpyrimidine + H(+)</text>
        <dbReference type="Rhea" id="RHEA:17509"/>
        <dbReference type="ChEBI" id="CHEBI:15377"/>
        <dbReference type="ChEBI" id="CHEBI:15378"/>
        <dbReference type="ChEBI" id="CHEBI:16892"/>
        <dbReference type="ChEBI" id="CHEBI:17957"/>
        <dbReference type="ChEBI" id="CHEBI:18385"/>
        <dbReference type="EC" id="3.5.99.2"/>
    </reaction>
</comment>
<keyword evidence="13" id="KW-1185">Reference proteome</keyword>
<evidence type="ECO:0000256" key="5">
    <source>
        <dbReference type="ARBA" id="ARBA00012684"/>
    </source>
</evidence>
<keyword evidence="10" id="KW-0472">Membrane</keyword>
<evidence type="ECO:0000313" key="13">
    <source>
        <dbReference type="Proteomes" id="UP001597079"/>
    </source>
</evidence>
<evidence type="ECO:0000259" key="11">
    <source>
        <dbReference type="Pfam" id="PF03070"/>
    </source>
</evidence>
<dbReference type="Proteomes" id="UP001597079">
    <property type="component" value="Unassembled WGS sequence"/>
</dbReference>
<comment type="function">
    <text evidence="9">Catalyzes an amino-pyrimidine hydrolysis reaction at the C5' of the pyrimidine moiety of thiamine compounds, a reaction that is part of a thiamine salvage pathway.</text>
</comment>
<dbReference type="CDD" id="cd19364">
    <property type="entry name" value="TenA_C_BsTenA-like"/>
    <property type="match status" value="1"/>
</dbReference>
<comment type="catalytic activity">
    <reaction evidence="1 9">
        <text>4-amino-5-aminomethyl-2-methylpyrimidine + H2O = 4-amino-5-hydroxymethyl-2-methylpyrimidine + NH4(+)</text>
        <dbReference type="Rhea" id="RHEA:31799"/>
        <dbReference type="ChEBI" id="CHEBI:15377"/>
        <dbReference type="ChEBI" id="CHEBI:16892"/>
        <dbReference type="ChEBI" id="CHEBI:28938"/>
        <dbReference type="ChEBI" id="CHEBI:63416"/>
        <dbReference type="EC" id="3.5.99.2"/>
    </reaction>
</comment>
<evidence type="ECO:0000256" key="6">
    <source>
        <dbReference type="ARBA" id="ARBA00013647"/>
    </source>
</evidence>
<proteinExistence type="inferred from homology"/>
<dbReference type="PANTHER" id="PTHR43198">
    <property type="entry name" value="BIFUNCTIONAL TH2 PROTEIN"/>
    <property type="match status" value="1"/>
</dbReference>
<evidence type="ECO:0000256" key="4">
    <source>
        <dbReference type="ARBA" id="ARBA00011881"/>
    </source>
</evidence>
<dbReference type="PANTHER" id="PTHR43198:SF2">
    <property type="entry name" value="SI:CH1073-67J19.1-RELATED"/>
    <property type="match status" value="1"/>
</dbReference>
<dbReference type="InterPro" id="IPR027574">
    <property type="entry name" value="Thiaminase_II"/>
</dbReference>
<keyword evidence="10" id="KW-0812">Transmembrane</keyword>
<comment type="subunit">
    <text evidence="4">Homotetramer.</text>
</comment>
<gene>
    <name evidence="12" type="primary">tenA</name>
    <name evidence="12" type="ORF">ACFSB2_20390</name>
</gene>
<organism evidence="12 13">
    <name type="scientific">Alicyclobacillus fodiniaquatilis</name>
    <dbReference type="NCBI Taxonomy" id="1661150"/>
    <lineage>
        <taxon>Bacteria</taxon>
        <taxon>Bacillati</taxon>
        <taxon>Bacillota</taxon>
        <taxon>Bacilli</taxon>
        <taxon>Bacillales</taxon>
        <taxon>Alicyclobacillaceae</taxon>
        <taxon>Alicyclobacillus</taxon>
    </lineage>
</organism>
<keyword evidence="7 9" id="KW-0784">Thiamine biosynthesis</keyword>